<protein>
    <recommendedName>
        <fullName evidence="3">asparagine synthase (glutamine-hydrolyzing)</fullName>
        <ecNumber evidence="3">6.3.5.4</ecNumber>
    </recommendedName>
</protein>
<comment type="catalytic activity">
    <reaction evidence="7">
        <text>L-aspartate + L-glutamine + ATP + H2O = L-asparagine + L-glutamate + AMP + diphosphate + H(+)</text>
        <dbReference type="Rhea" id="RHEA:12228"/>
        <dbReference type="ChEBI" id="CHEBI:15377"/>
        <dbReference type="ChEBI" id="CHEBI:15378"/>
        <dbReference type="ChEBI" id="CHEBI:29985"/>
        <dbReference type="ChEBI" id="CHEBI:29991"/>
        <dbReference type="ChEBI" id="CHEBI:30616"/>
        <dbReference type="ChEBI" id="CHEBI:33019"/>
        <dbReference type="ChEBI" id="CHEBI:58048"/>
        <dbReference type="ChEBI" id="CHEBI:58359"/>
        <dbReference type="ChEBI" id="CHEBI:456215"/>
        <dbReference type="EC" id="6.3.5.4"/>
    </reaction>
</comment>
<evidence type="ECO:0000313" key="11">
    <source>
        <dbReference type="EMBL" id="HAW77568.1"/>
    </source>
</evidence>
<dbReference type="PANTHER" id="PTHR43284">
    <property type="entry name" value="ASPARAGINE SYNTHETASE (GLUTAMINE-HYDROLYZING)"/>
    <property type="match status" value="1"/>
</dbReference>
<dbReference type="Pfam" id="PF13537">
    <property type="entry name" value="GATase_7"/>
    <property type="match status" value="1"/>
</dbReference>
<feature type="active site" description="For GATase activity" evidence="8">
    <location>
        <position position="2"/>
    </location>
</feature>
<evidence type="ECO:0000256" key="5">
    <source>
        <dbReference type="ARBA" id="ARBA00022840"/>
    </source>
</evidence>
<dbReference type="EC" id="6.3.5.4" evidence="3"/>
<dbReference type="InterPro" id="IPR033738">
    <property type="entry name" value="AsnB_N"/>
</dbReference>
<evidence type="ECO:0000256" key="3">
    <source>
        <dbReference type="ARBA" id="ARBA00012737"/>
    </source>
</evidence>
<dbReference type="InterPro" id="IPR029055">
    <property type="entry name" value="Ntn_hydrolases_N"/>
</dbReference>
<keyword evidence="5 9" id="KW-0067">ATP-binding</keyword>
<dbReference type="PANTHER" id="PTHR43284:SF1">
    <property type="entry name" value="ASPARAGINE SYNTHETASE"/>
    <property type="match status" value="1"/>
</dbReference>
<dbReference type="PIRSF" id="PIRSF001589">
    <property type="entry name" value="Asn_synthetase_glu-h"/>
    <property type="match status" value="1"/>
</dbReference>
<feature type="domain" description="Glutamine amidotransferase type-2" evidence="10">
    <location>
        <begin position="2"/>
        <end position="229"/>
    </location>
</feature>
<evidence type="ECO:0000256" key="7">
    <source>
        <dbReference type="ARBA" id="ARBA00048741"/>
    </source>
</evidence>
<evidence type="ECO:0000256" key="9">
    <source>
        <dbReference type="PIRSR" id="PIRSR001589-2"/>
    </source>
</evidence>
<dbReference type="Proteomes" id="UP000263517">
    <property type="component" value="Unassembled WGS sequence"/>
</dbReference>
<gene>
    <name evidence="11" type="primary">asnB</name>
    <name evidence="11" type="ORF">DCW74_17775</name>
</gene>
<sequence>MCGLLISLRPTGTLSYAELAVALDYLHHRGPDGTGIQAWRRDASGLLKRARNGSACHLFMGHKRLSIIDLSDAGSQPMGSADEQFSIVLNGEIYNYKELRLRLSKIGYKFTSNTDTEVLLRAWQEWGKNCLQYLVGMYAFCIADFKRNILYAVRDPYGIKPFFMMRESNTLTLSSEIAPLLRVKKTSPKISAQLAFDFIRWGLTEHQESTLIRGIDRLKPGHITEFDLLDGSITRVEKFVKPNLTHQGNQSYTDAVDQFRHIFLESVRLHLRTDVPLGFTLSGGLDSSSIVCAARHLEPDLRIDTFSYIPAKRGLSEETWIDIVNKQVNAHPHKLDFSPSSPSIPLPQLASNQGEPFASTSIWAQAEIFNAAHASGMKVMIDGQGGDEALGGYIQHCSAYMADLVSHLRLSQAASLADRLCGKDAIPLSLLLQLTAQDMLPASLITIVRKIIRRDVVPIWIKQSALNDFHIAPGLPYREVKAKNYFRNRFCDMIERANLPDLLRYQDRNAMAVSIEARVPFLSPPVLGFTGNLPPAFLLNEDRGTKAILKDAMAGIVPDEILSRRDKKGFQAPEEDWIFAFIKILEAYSPGNAIFDLVDREHFLKILSSTGFTHNYHSSIWRVISLASWIDWVTDMSGQIAELTR</sequence>
<dbReference type="Gene3D" id="3.60.20.10">
    <property type="entry name" value="Glutamine Phosphoribosylpyrophosphate, subunit 1, domain 1"/>
    <property type="match status" value="1"/>
</dbReference>
<evidence type="ECO:0000259" key="10">
    <source>
        <dbReference type="PROSITE" id="PS51278"/>
    </source>
</evidence>
<dbReference type="EMBL" id="DNAN01000618">
    <property type="protein sequence ID" value="HAW77568.1"/>
    <property type="molecule type" value="Genomic_DNA"/>
</dbReference>
<dbReference type="InterPro" id="IPR051786">
    <property type="entry name" value="ASN_synthetase/amidase"/>
</dbReference>
<keyword evidence="8" id="KW-0028">Amino-acid biosynthesis</keyword>
<dbReference type="CDD" id="cd00712">
    <property type="entry name" value="AsnB"/>
    <property type="match status" value="1"/>
</dbReference>
<dbReference type="SUPFAM" id="SSF52402">
    <property type="entry name" value="Adenine nucleotide alpha hydrolases-like"/>
    <property type="match status" value="1"/>
</dbReference>
<dbReference type="InterPro" id="IPR001962">
    <property type="entry name" value="Asn_synthase"/>
</dbReference>
<comment type="similarity">
    <text evidence="2">Belongs to the asparagine synthetase family.</text>
</comment>
<evidence type="ECO:0000256" key="4">
    <source>
        <dbReference type="ARBA" id="ARBA00022741"/>
    </source>
</evidence>
<evidence type="ECO:0000313" key="12">
    <source>
        <dbReference type="Proteomes" id="UP000263517"/>
    </source>
</evidence>
<name>A0A350P8F1_9ALTE</name>
<keyword evidence="6 8" id="KW-0315">Glutamine amidotransferase</keyword>
<organism evidence="11 12">
    <name type="scientific">Alteromonas australica</name>
    <dbReference type="NCBI Taxonomy" id="589873"/>
    <lineage>
        <taxon>Bacteria</taxon>
        <taxon>Pseudomonadati</taxon>
        <taxon>Pseudomonadota</taxon>
        <taxon>Gammaproteobacteria</taxon>
        <taxon>Alteromonadales</taxon>
        <taxon>Alteromonadaceae</taxon>
        <taxon>Alteromonas/Salinimonas group</taxon>
        <taxon>Alteromonas</taxon>
    </lineage>
</organism>
<evidence type="ECO:0000256" key="2">
    <source>
        <dbReference type="ARBA" id="ARBA00005752"/>
    </source>
</evidence>
<dbReference type="InterPro" id="IPR006426">
    <property type="entry name" value="Asn_synth_AEB"/>
</dbReference>
<evidence type="ECO:0000256" key="1">
    <source>
        <dbReference type="ARBA" id="ARBA00005187"/>
    </source>
</evidence>
<dbReference type="GO" id="GO:0006529">
    <property type="term" value="P:asparagine biosynthetic process"/>
    <property type="evidence" value="ECO:0007669"/>
    <property type="project" value="UniProtKB-KW"/>
</dbReference>
<evidence type="ECO:0000256" key="8">
    <source>
        <dbReference type="PIRSR" id="PIRSR001589-1"/>
    </source>
</evidence>
<dbReference type="Gene3D" id="3.40.50.620">
    <property type="entry name" value="HUPs"/>
    <property type="match status" value="1"/>
</dbReference>
<dbReference type="InterPro" id="IPR017932">
    <property type="entry name" value="GATase_2_dom"/>
</dbReference>
<dbReference type="InterPro" id="IPR014729">
    <property type="entry name" value="Rossmann-like_a/b/a_fold"/>
</dbReference>
<dbReference type="GO" id="GO:0005524">
    <property type="term" value="F:ATP binding"/>
    <property type="evidence" value="ECO:0007669"/>
    <property type="project" value="UniProtKB-KW"/>
</dbReference>
<accession>A0A350P8F1</accession>
<dbReference type="AlphaFoldDB" id="A0A350P8F1"/>
<reference evidence="11 12" key="1">
    <citation type="journal article" date="2018" name="Nat. Biotechnol.">
        <title>A standardized bacterial taxonomy based on genome phylogeny substantially revises the tree of life.</title>
        <authorList>
            <person name="Parks D.H."/>
            <person name="Chuvochina M."/>
            <person name="Waite D.W."/>
            <person name="Rinke C."/>
            <person name="Skarshewski A."/>
            <person name="Chaumeil P.A."/>
            <person name="Hugenholtz P."/>
        </authorList>
    </citation>
    <scope>NUCLEOTIDE SEQUENCE [LARGE SCALE GENOMIC DNA]</scope>
    <source>
        <strain evidence="11">UBA11978</strain>
    </source>
</reference>
<proteinExistence type="inferred from homology"/>
<comment type="caution">
    <text evidence="11">The sequence shown here is derived from an EMBL/GenBank/DDBJ whole genome shotgun (WGS) entry which is preliminary data.</text>
</comment>
<keyword evidence="8" id="KW-0061">Asparagine biosynthesis</keyword>
<keyword evidence="4 9" id="KW-0547">Nucleotide-binding</keyword>
<dbReference type="Pfam" id="PF00733">
    <property type="entry name" value="Asn_synthase"/>
    <property type="match status" value="1"/>
</dbReference>
<dbReference type="PROSITE" id="PS51278">
    <property type="entry name" value="GATASE_TYPE_2"/>
    <property type="match status" value="1"/>
</dbReference>
<dbReference type="SUPFAM" id="SSF56235">
    <property type="entry name" value="N-terminal nucleophile aminohydrolases (Ntn hydrolases)"/>
    <property type="match status" value="1"/>
</dbReference>
<comment type="pathway">
    <text evidence="1">Amino-acid biosynthesis; L-asparagine biosynthesis; L-asparagine from L-aspartate (L-Gln route): step 1/1.</text>
</comment>
<dbReference type="GO" id="GO:0004066">
    <property type="term" value="F:asparagine synthase (glutamine-hydrolyzing) activity"/>
    <property type="evidence" value="ECO:0007669"/>
    <property type="project" value="UniProtKB-EC"/>
</dbReference>
<feature type="binding site" evidence="9">
    <location>
        <position position="115"/>
    </location>
    <ligand>
        <name>L-glutamine</name>
        <dbReference type="ChEBI" id="CHEBI:58359"/>
    </ligand>
</feature>
<dbReference type="CDD" id="cd01991">
    <property type="entry name" value="Asn_synthase_B_C"/>
    <property type="match status" value="1"/>
</dbReference>
<dbReference type="NCBIfam" id="TIGR01536">
    <property type="entry name" value="asn_synth_AEB"/>
    <property type="match status" value="1"/>
</dbReference>
<evidence type="ECO:0000256" key="6">
    <source>
        <dbReference type="ARBA" id="ARBA00022962"/>
    </source>
</evidence>